<name>A0A176TLH2_9LACO</name>
<dbReference type="Proteomes" id="UP000077280">
    <property type="component" value="Unassembled WGS sequence"/>
</dbReference>
<evidence type="ECO:0000313" key="3">
    <source>
        <dbReference type="EMBL" id="OAD64804.1"/>
    </source>
</evidence>
<dbReference type="EMBL" id="LXND01000021">
    <property type="protein sequence ID" value="OAD64804.1"/>
    <property type="molecule type" value="Genomic_DNA"/>
</dbReference>
<proteinExistence type="predicted"/>
<reference evidence="2" key="2">
    <citation type="submission" date="2019-10" db="EMBL/GenBank/DDBJ databases">
        <title>Malate fermentation in French cider.</title>
        <authorList>
            <person name="Cousin F.J."/>
            <person name="Medina Fernandez S."/>
            <person name="Misery B."/>
            <person name="Laplace J.-M."/>
            <person name="Cretenet M."/>
        </authorList>
    </citation>
    <scope>NUCLEOTIDE SEQUENCE</scope>
    <source>
        <strain evidence="2">UCMA15901</strain>
    </source>
</reference>
<reference evidence="3 4" key="1">
    <citation type="submission" date="2016-05" db="EMBL/GenBank/DDBJ databases">
        <title>Draft genome sequence of Pediococcus parvulus 2.6, a probiotic beta-glucan producer strain.</title>
        <authorList>
            <person name="Mohedano M.L."/>
            <person name="Perez-Ramos A."/>
            <person name="Duenas M.T."/>
            <person name="Lamontanara A."/>
            <person name="Orru L."/>
            <person name="Spano G."/>
            <person name="Capozzi V."/>
            <person name="Lopez P."/>
        </authorList>
    </citation>
    <scope>NUCLEOTIDE SEQUENCE [LARGE SCALE GENOMIC DNA]</scope>
    <source>
        <strain evidence="3 4">2.6</strain>
    </source>
</reference>
<keyword evidence="1" id="KW-0812">Transmembrane</keyword>
<keyword evidence="1" id="KW-0472">Membrane</keyword>
<dbReference type="AlphaFoldDB" id="A0A176TLH2"/>
<evidence type="ECO:0000313" key="4">
    <source>
        <dbReference type="Proteomes" id="UP000077280"/>
    </source>
</evidence>
<evidence type="ECO:0000256" key="1">
    <source>
        <dbReference type="SAM" id="Phobius"/>
    </source>
</evidence>
<sequence>MLKRAMLESASFIGIMLALDVLAIPIDLLTHRPILNGLITNFVQSSNRATLLGSILAVAIGCWLVLTLIIWFFLSLNHNLAKHDYKK</sequence>
<organism evidence="2 5">
    <name type="scientific">Pediococcus parvulus</name>
    <dbReference type="NCBI Taxonomy" id="54062"/>
    <lineage>
        <taxon>Bacteria</taxon>
        <taxon>Bacillati</taxon>
        <taxon>Bacillota</taxon>
        <taxon>Bacilli</taxon>
        <taxon>Lactobacillales</taxon>
        <taxon>Lactobacillaceae</taxon>
        <taxon>Pediococcus</taxon>
    </lineage>
</organism>
<comment type="caution">
    <text evidence="2">The sequence shown here is derived from an EMBL/GenBank/DDBJ whole genome shotgun (WGS) entry which is preliminary data.</text>
</comment>
<keyword evidence="1" id="KW-1133">Transmembrane helix</keyword>
<dbReference type="EMBL" id="WERX01000023">
    <property type="protein sequence ID" value="MDV7694742.1"/>
    <property type="molecule type" value="Genomic_DNA"/>
</dbReference>
<dbReference type="Proteomes" id="UP001275867">
    <property type="component" value="Unassembled WGS sequence"/>
</dbReference>
<feature type="transmembrane region" description="Helical" evidence="1">
    <location>
        <begin position="51"/>
        <end position="74"/>
    </location>
</feature>
<feature type="transmembrane region" description="Helical" evidence="1">
    <location>
        <begin position="12"/>
        <end position="31"/>
    </location>
</feature>
<protein>
    <submittedName>
        <fullName evidence="2">Uncharacterized protein</fullName>
    </submittedName>
</protein>
<accession>A0A176TLH2</accession>
<evidence type="ECO:0000313" key="5">
    <source>
        <dbReference type="Proteomes" id="UP001275867"/>
    </source>
</evidence>
<dbReference type="OrthoDB" id="2249609at2"/>
<evidence type="ECO:0000313" key="2">
    <source>
        <dbReference type="EMBL" id="MDV7694742.1"/>
    </source>
</evidence>
<gene>
    <name evidence="3" type="ORF">A7K95_02690</name>
    <name evidence="2" type="ORF">GA842_07645</name>
</gene>
<keyword evidence="4" id="KW-1185">Reference proteome</keyword>
<dbReference type="GeneID" id="93384038"/>
<dbReference type="RefSeq" id="WP_057784881.1">
    <property type="nucleotide sequence ID" value="NZ_BJWE01000008.1"/>
</dbReference>